<gene>
    <name evidence="13" type="ORF">BU23DRAFT_298671</name>
</gene>
<evidence type="ECO:0000256" key="8">
    <source>
        <dbReference type="ARBA" id="ARBA00022692"/>
    </source>
</evidence>
<keyword evidence="5 12" id="KW-0337">GPI-anchor biosynthesis</keyword>
<evidence type="ECO:0000256" key="5">
    <source>
        <dbReference type="ARBA" id="ARBA00022502"/>
    </source>
</evidence>
<dbReference type="EC" id="2.4.1.-" evidence="12"/>
<evidence type="ECO:0000256" key="2">
    <source>
        <dbReference type="ARBA" id="ARBA00004687"/>
    </source>
</evidence>
<keyword evidence="6 12" id="KW-0328">Glycosyltransferase</keyword>
<evidence type="ECO:0000256" key="4">
    <source>
        <dbReference type="ARBA" id="ARBA00013795"/>
    </source>
</evidence>
<feature type="transmembrane region" description="Helical" evidence="12">
    <location>
        <begin position="433"/>
        <end position="453"/>
    </location>
</feature>
<dbReference type="AlphaFoldDB" id="A0A6A5VM20"/>
<evidence type="ECO:0000313" key="14">
    <source>
        <dbReference type="Proteomes" id="UP000800036"/>
    </source>
</evidence>
<dbReference type="GO" id="GO:0031501">
    <property type="term" value="C:mannosyltransferase complex"/>
    <property type="evidence" value="ECO:0007669"/>
    <property type="project" value="TreeGrafter"/>
</dbReference>
<dbReference type="PANTHER" id="PTHR12468">
    <property type="entry name" value="GPI MANNOSYLTRANSFERASE 2"/>
    <property type="match status" value="1"/>
</dbReference>
<dbReference type="GO" id="GO:0000009">
    <property type="term" value="F:alpha-1,6-mannosyltransferase activity"/>
    <property type="evidence" value="ECO:0007669"/>
    <property type="project" value="InterPro"/>
</dbReference>
<evidence type="ECO:0000256" key="12">
    <source>
        <dbReference type="RuleBase" id="RU363112"/>
    </source>
</evidence>
<dbReference type="Proteomes" id="UP000800036">
    <property type="component" value="Unassembled WGS sequence"/>
</dbReference>
<organism evidence="13 14">
    <name type="scientific">Bimuria novae-zelandiae CBS 107.79</name>
    <dbReference type="NCBI Taxonomy" id="1447943"/>
    <lineage>
        <taxon>Eukaryota</taxon>
        <taxon>Fungi</taxon>
        <taxon>Dikarya</taxon>
        <taxon>Ascomycota</taxon>
        <taxon>Pezizomycotina</taxon>
        <taxon>Dothideomycetes</taxon>
        <taxon>Pleosporomycetidae</taxon>
        <taxon>Pleosporales</taxon>
        <taxon>Massarineae</taxon>
        <taxon>Didymosphaeriaceae</taxon>
        <taxon>Bimuria</taxon>
    </lineage>
</organism>
<evidence type="ECO:0000256" key="6">
    <source>
        <dbReference type="ARBA" id="ARBA00022676"/>
    </source>
</evidence>
<feature type="transmembrane region" description="Helical" evidence="12">
    <location>
        <begin position="12"/>
        <end position="33"/>
    </location>
</feature>
<keyword evidence="11 12" id="KW-0472">Membrane</keyword>
<evidence type="ECO:0000256" key="3">
    <source>
        <dbReference type="ARBA" id="ARBA00008698"/>
    </source>
</evidence>
<comment type="subcellular location">
    <subcellularLocation>
        <location evidence="1 12">Endoplasmic reticulum membrane</location>
        <topology evidence="1 12">Multi-pass membrane protein</topology>
    </subcellularLocation>
</comment>
<keyword evidence="10 12" id="KW-1133">Transmembrane helix</keyword>
<accession>A0A6A5VM20</accession>
<keyword evidence="7 12" id="KW-0808">Transferase</keyword>
<sequence length="456" mass="51245">MAPRSTFKRLSQGFLAWKAILLIVAILAPGPGYDTSALIASNPSHLRHTEVKCWSQLDRLSLKLLRWDALYFVKSAQRGYLFEQEWAFSWAYSLIIDTLVKLLPWNAPHALKCYVWAGIIVSNTCHFISVFVLYHLANVLLGHQQNSRIPFVASTLHIVSPAGIFLSSPYAESLFSALNFTGMLLYAQARASDQLGTKHTVREDFSILGAGVFFMLATWIRSNGLLSGLLFALDVVICLLRFLRVQLGTNDLRRLAITCASGVLLGVGSIIPQYMAYRHYCNSELGASTRPWCSKALPSIYTWVQSHYWNVGFLRYWTLSNLPLFLMAGPMLWLLVQTSIEHLRYSSQHLPKPSRTQIRSRDKNSGTLGTTSWNVPQLALPQLVLAFAAATNFHVQVINRLSSGYPTWYLAVAKWIVTPNTVQKERTSKNSQWICRGLIMYALVQGALFANFLPPA</sequence>
<feature type="transmembrane region" description="Helical" evidence="12">
    <location>
        <begin position="114"/>
        <end position="137"/>
    </location>
</feature>
<comment type="pathway">
    <text evidence="2 12">Glycolipid biosynthesis; glycosylphosphatidylinositol-anchor biosynthesis.</text>
</comment>
<feature type="transmembrane region" description="Helical" evidence="12">
    <location>
        <begin position="255"/>
        <end position="275"/>
    </location>
</feature>
<dbReference type="EMBL" id="ML976663">
    <property type="protein sequence ID" value="KAF1977519.1"/>
    <property type="molecule type" value="Genomic_DNA"/>
</dbReference>
<feature type="transmembrane region" description="Helical" evidence="12">
    <location>
        <begin position="316"/>
        <end position="336"/>
    </location>
</feature>
<evidence type="ECO:0000256" key="11">
    <source>
        <dbReference type="ARBA" id="ARBA00023136"/>
    </source>
</evidence>
<evidence type="ECO:0000256" key="7">
    <source>
        <dbReference type="ARBA" id="ARBA00022679"/>
    </source>
</evidence>
<dbReference type="UniPathway" id="UPA00196"/>
<comment type="caution">
    <text evidence="12">Lacks conserved residue(s) required for the propagation of feature annotation.</text>
</comment>
<comment type="function">
    <text evidence="12">Mannosyltransferase involved in glycosylphosphatidylinositol-anchor biosynthesis.</text>
</comment>
<reference evidence="13" key="1">
    <citation type="journal article" date="2020" name="Stud. Mycol.">
        <title>101 Dothideomycetes genomes: a test case for predicting lifestyles and emergence of pathogens.</title>
        <authorList>
            <person name="Haridas S."/>
            <person name="Albert R."/>
            <person name="Binder M."/>
            <person name="Bloem J."/>
            <person name="Labutti K."/>
            <person name="Salamov A."/>
            <person name="Andreopoulos B."/>
            <person name="Baker S."/>
            <person name="Barry K."/>
            <person name="Bills G."/>
            <person name="Bluhm B."/>
            <person name="Cannon C."/>
            <person name="Castanera R."/>
            <person name="Culley D."/>
            <person name="Daum C."/>
            <person name="Ezra D."/>
            <person name="Gonzalez J."/>
            <person name="Henrissat B."/>
            <person name="Kuo A."/>
            <person name="Liang C."/>
            <person name="Lipzen A."/>
            <person name="Lutzoni F."/>
            <person name="Magnuson J."/>
            <person name="Mondo S."/>
            <person name="Nolan M."/>
            <person name="Ohm R."/>
            <person name="Pangilinan J."/>
            <person name="Park H.-J."/>
            <person name="Ramirez L."/>
            <person name="Alfaro M."/>
            <person name="Sun H."/>
            <person name="Tritt A."/>
            <person name="Yoshinaga Y."/>
            <person name="Zwiers L.-H."/>
            <person name="Turgeon B."/>
            <person name="Goodwin S."/>
            <person name="Spatafora J."/>
            <person name="Crous P."/>
            <person name="Grigoriev I."/>
        </authorList>
    </citation>
    <scope>NUCLEOTIDE SEQUENCE</scope>
    <source>
        <strain evidence="13">CBS 107.79</strain>
    </source>
</reference>
<dbReference type="GO" id="GO:0005789">
    <property type="term" value="C:endoplasmic reticulum membrane"/>
    <property type="evidence" value="ECO:0007669"/>
    <property type="project" value="UniProtKB-SubCell"/>
</dbReference>
<evidence type="ECO:0000313" key="13">
    <source>
        <dbReference type="EMBL" id="KAF1977519.1"/>
    </source>
</evidence>
<keyword evidence="8 12" id="KW-0812">Transmembrane</keyword>
<feature type="transmembrane region" description="Helical" evidence="12">
    <location>
        <begin position="226"/>
        <end position="243"/>
    </location>
</feature>
<dbReference type="GO" id="GO:0004376">
    <property type="term" value="F:GPI mannosyltransferase activity"/>
    <property type="evidence" value="ECO:0007669"/>
    <property type="project" value="InterPro"/>
</dbReference>
<comment type="similarity">
    <text evidence="3 12">Belongs to the PIGV family.</text>
</comment>
<dbReference type="OrthoDB" id="10252502at2759"/>
<proteinExistence type="inferred from homology"/>
<dbReference type="PANTHER" id="PTHR12468:SF2">
    <property type="entry name" value="GPI MANNOSYLTRANSFERASE 2"/>
    <property type="match status" value="1"/>
</dbReference>
<feature type="transmembrane region" description="Helical" evidence="12">
    <location>
        <begin position="149"/>
        <end position="167"/>
    </location>
</feature>
<protein>
    <recommendedName>
        <fullName evidence="4 12">GPI mannosyltransferase 2</fullName>
        <ecNumber evidence="12">2.4.1.-</ecNumber>
    </recommendedName>
</protein>
<dbReference type="Pfam" id="PF04188">
    <property type="entry name" value="Mannosyl_trans2"/>
    <property type="match status" value="1"/>
</dbReference>
<dbReference type="GO" id="GO:0006506">
    <property type="term" value="P:GPI anchor biosynthetic process"/>
    <property type="evidence" value="ECO:0007669"/>
    <property type="project" value="UniProtKB-UniPathway"/>
</dbReference>
<dbReference type="InterPro" id="IPR007315">
    <property type="entry name" value="PIG-V/Gpi18"/>
</dbReference>
<keyword evidence="14" id="KW-1185">Reference proteome</keyword>
<evidence type="ECO:0000256" key="10">
    <source>
        <dbReference type="ARBA" id="ARBA00022989"/>
    </source>
</evidence>
<evidence type="ECO:0000256" key="9">
    <source>
        <dbReference type="ARBA" id="ARBA00022824"/>
    </source>
</evidence>
<name>A0A6A5VM20_9PLEO</name>
<keyword evidence="9 12" id="KW-0256">Endoplasmic reticulum</keyword>
<evidence type="ECO:0000256" key="1">
    <source>
        <dbReference type="ARBA" id="ARBA00004477"/>
    </source>
</evidence>